<dbReference type="EMBL" id="CM010716">
    <property type="protein sequence ID" value="RZC49799.1"/>
    <property type="molecule type" value="Genomic_DNA"/>
</dbReference>
<evidence type="ECO:0000313" key="2">
    <source>
        <dbReference type="Proteomes" id="UP000316621"/>
    </source>
</evidence>
<dbReference type="Gramene" id="RZC49799">
    <property type="protein sequence ID" value="RZC49799"/>
    <property type="gene ID" value="C5167_018222"/>
</dbReference>
<proteinExistence type="predicted"/>
<organism evidence="1 2">
    <name type="scientific">Papaver somniferum</name>
    <name type="common">Opium poppy</name>
    <dbReference type="NCBI Taxonomy" id="3469"/>
    <lineage>
        <taxon>Eukaryota</taxon>
        <taxon>Viridiplantae</taxon>
        <taxon>Streptophyta</taxon>
        <taxon>Embryophyta</taxon>
        <taxon>Tracheophyta</taxon>
        <taxon>Spermatophyta</taxon>
        <taxon>Magnoliopsida</taxon>
        <taxon>Ranunculales</taxon>
        <taxon>Papaveraceae</taxon>
        <taxon>Papaveroideae</taxon>
        <taxon>Papaver</taxon>
    </lineage>
</organism>
<protein>
    <submittedName>
        <fullName evidence="1">Uncharacterized protein</fullName>
    </submittedName>
</protein>
<keyword evidence="2" id="KW-1185">Reference proteome</keyword>
<dbReference type="AlphaFoldDB" id="A0A4Y7IQN8"/>
<accession>A0A4Y7IQN8</accession>
<sequence length="55" mass="6783">MFFIIFRNHGKEKEPGELPMCDIATMMVKRSKWISRRLRRNIEEVYIWIARNKEN</sequence>
<reference evidence="1 2" key="1">
    <citation type="journal article" date="2018" name="Science">
        <title>The opium poppy genome and morphinan production.</title>
        <authorList>
            <person name="Guo L."/>
            <person name="Winzer T."/>
            <person name="Yang X."/>
            <person name="Li Y."/>
            <person name="Ning Z."/>
            <person name="He Z."/>
            <person name="Teodor R."/>
            <person name="Lu Y."/>
            <person name="Bowser T.A."/>
            <person name="Graham I.A."/>
            <person name="Ye K."/>
        </authorList>
    </citation>
    <scope>NUCLEOTIDE SEQUENCE [LARGE SCALE GENOMIC DNA]</scope>
    <source>
        <strain evidence="2">cv. HN1</strain>
        <tissue evidence="1">Leaves</tissue>
    </source>
</reference>
<gene>
    <name evidence="1" type="ORF">C5167_018222</name>
</gene>
<dbReference type="Proteomes" id="UP000316621">
    <property type="component" value="Chromosome 2"/>
</dbReference>
<evidence type="ECO:0000313" key="1">
    <source>
        <dbReference type="EMBL" id="RZC49799.1"/>
    </source>
</evidence>
<name>A0A4Y7IQN8_PAPSO</name>